<name>A0A433JM73_9GAMM</name>
<dbReference type="AlphaFoldDB" id="A0A433JM73"/>
<dbReference type="RefSeq" id="WP_127057386.1">
    <property type="nucleotide sequence ID" value="NZ_RZGR01000001.1"/>
</dbReference>
<proteinExistence type="inferred from homology"/>
<dbReference type="InterPro" id="IPR020904">
    <property type="entry name" value="Sc_DH/Rdtase_CS"/>
</dbReference>
<comment type="caution">
    <text evidence="5">The sequence shown here is derived from an EMBL/GenBank/DDBJ whole genome shotgun (WGS) entry which is preliminary data.</text>
</comment>
<dbReference type="InterPro" id="IPR057326">
    <property type="entry name" value="KR_dom"/>
</dbReference>
<dbReference type="SMART" id="SM00822">
    <property type="entry name" value="PKS_KR"/>
    <property type="match status" value="1"/>
</dbReference>
<dbReference type="EMBL" id="RZGR01000001">
    <property type="protein sequence ID" value="RUQ91491.1"/>
    <property type="molecule type" value="Genomic_DNA"/>
</dbReference>
<dbReference type="InterPro" id="IPR002347">
    <property type="entry name" value="SDR_fam"/>
</dbReference>
<protein>
    <submittedName>
        <fullName evidence="5">SDR family NAD(P)-dependent oxidoreductase</fullName>
    </submittedName>
</protein>
<accession>A0A433JM73</accession>
<keyword evidence="2" id="KW-0560">Oxidoreductase</keyword>
<dbReference type="Pfam" id="PF00106">
    <property type="entry name" value="adh_short"/>
    <property type="match status" value="1"/>
</dbReference>
<evidence type="ECO:0000259" key="4">
    <source>
        <dbReference type="SMART" id="SM00822"/>
    </source>
</evidence>
<keyword evidence="6" id="KW-1185">Reference proteome</keyword>
<dbReference type="PROSITE" id="PS00061">
    <property type="entry name" value="ADH_SHORT"/>
    <property type="match status" value="1"/>
</dbReference>
<dbReference type="SUPFAM" id="SSF51735">
    <property type="entry name" value="NAD(P)-binding Rossmann-fold domains"/>
    <property type="match status" value="1"/>
</dbReference>
<feature type="domain" description="Ketoreductase" evidence="4">
    <location>
        <begin position="2"/>
        <end position="174"/>
    </location>
</feature>
<comment type="similarity">
    <text evidence="1 3">Belongs to the short-chain dehydrogenases/reductases (SDR) family.</text>
</comment>
<evidence type="ECO:0000313" key="6">
    <source>
        <dbReference type="Proteomes" id="UP000288012"/>
    </source>
</evidence>
<reference evidence="5 6" key="1">
    <citation type="submission" date="2018-12" db="EMBL/GenBank/DDBJ databases">
        <title>Legionella sp,whole genome shotgun sequence.</title>
        <authorList>
            <person name="Wu H."/>
        </authorList>
    </citation>
    <scope>NUCLEOTIDE SEQUENCE [LARGE SCALE GENOMIC DNA]</scope>
    <source>
        <strain evidence="6">km714</strain>
    </source>
</reference>
<dbReference type="GO" id="GO:0016491">
    <property type="term" value="F:oxidoreductase activity"/>
    <property type="evidence" value="ECO:0007669"/>
    <property type="project" value="UniProtKB-KW"/>
</dbReference>
<dbReference type="PRINTS" id="PR00081">
    <property type="entry name" value="GDHRDH"/>
</dbReference>
<dbReference type="PANTHER" id="PTHR43639:SF1">
    <property type="entry name" value="SHORT-CHAIN DEHYDROGENASE_REDUCTASE FAMILY PROTEIN"/>
    <property type="match status" value="1"/>
</dbReference>
<evidence type="ECO:0000256" key="3">
    <source>
        <dbReference type="RuleBase" id="RU000363"/>
    </source>
</evidence>
<evidence type="ECO:0000256" key="2">
    <source>
        <dbReference type="ARBA" id="ARBA00023002"/>
    </source>
</evidence>
<dbReference type="Gene3D" id="3.40.50.720">
    <property type="entry name" value="NAD(P)-binding Rossmann-like Domain"/>
    <property type="match status" value="1"/>
</dbReference>
<dbReference type="PRINTS" id="PR00080">
    <property type="entry name" value="SDRFAMILY"/>
</dbReference>
<gene>
    <name evidence="5" type="ORF">EKM59_00040</name>
</gene>
<dbReference type="PANTHER" id="PTHR43639">
    <property type="entry name" value="OXIDOREDUCTASE, SHORT-CHAIN DEHYDROGENASE/REDUCTASE FAMILY (AFU_ORTHOLOGUE AFUA_5G02870)"/>
    <property type="match status" value="1"/>
</dbReference>
<organism evidence="5 6">
    <name type="scientific">Legionella septentrionalis</name>
    <dbReference type="NCBI Taxonomy" id="2498109"/>
    <lineage>
        <taxon>Bacteria</taxon>
        <taxon>Pseudomonadati</taxon>
        <taxon>Pseudomonadota</taxon>
        <taxon>Gammaproteobacteria</taxon>
        <taxon>Legionellales</taxon>
        <taxon>Legionellaceae</taxon>
        <taxon>Legionella</taxon>
    </lineage>
</organism>
<evidence type="ECO:0000313" key="5">
    <source>
        <dbReference type="EMBL" id="RUQ91491.1"/>
    </source>
</evidence>
<dbReference type="InterPro" id="IPR036291">
    <property type="entry name" value="NAD(P)-bd_dom_sf"/>
</dbReference>
<sequence>MFVITGGGTGIGKALAQALTARGKSVLIIGRRTKPLLEMSSASSLIHYCTADVSTKAGREKVLSHLESTDKLEGLVNNAGVVEPIMPINAIDEASWRHVMATNVEAPLFLTQALQNKLSGGRVLNIGSGAAYFPVAGWAAYCTSKAALSMLTRCWQLESQEIACSSVMPGIIDTDMQALIRHAQYMQPEKIQFFKSLKQNEQLLTPDTVALFLSWLLLDVTKEEFVSKEWDIYTTDHHTHWLVPPHQVPVW</sequence>
<evidence type="ECO:0000256" key="1">
    <source>
        <dbReference type="ARBA" id="ARBA00006484"/>
    </source>
</evidence>
<dbReference type="Proteomes" id="UP000288012">
    <property type="component" value="Unassembled WGS sequence"/>
</dbReference>